<name>A0A2P8H0U3_9MICO</name>
<dbReference type="CDD" id="cd07814">
    <property type="entry name" value="SRPBCC_CalC_Aha1-like"/>
    <property type="match status" value="1"/>
</dbReference>
<protein>
    <submittedName>
        <fullName evidence="4">SRPBCC domain-containing protein</fullName>
    </submittedName>
    <submittedName>
        <fullName evidence="3">Uncharacterized protein YndB with AHSA1/START domain</fullName>
    </submittedName>
</protein>
<evidence type="ECO:0000256" key="1">
    <source>
        <dbReference type="ARBA" id="ARBA00006817"/>
    </source>
</evidence>
<evidence type="ECO:0000259" key="2">
    <source>
        <dbReference type="Pfam" id="PF08327"/>
    </source>
</evidence>
<accession>A0A2P8H0U3</accession>
<dbReference type="EMBL" id="PYAU01000001">
    <property type="protein sequence ID" value="PSL39831.1"/>
    <property type="molecule type" value="Genomic_DNA"/>
</dbReference>
<comment type="similarity">
    <text evidence="1">Belongs to the AHA1 family.</text>
</comment>
<dbReference type="SUPFAM" id="SSF55961">
    <property type="entry name" value="Bet v1-like"/>
    <property type="match status" value="1"/>
</dbReference>
<organism evidence="3 5">
    <name type="scientific">Labedella gwakjiensis</name>
    <dbReference type="NCBI Taxonomy" id="390269"/>
    <lineage>
        <taxon>Bacteria</taxon>
        <taxon>Bacillati</taxon>
        <taxon>Actinomycetota</taxon>
        <taxon>Actinomycetes</taxon>
        <taxon>Micrococcales</taxon>
        <taxon>Microbacteriaceae</taxon>
        <taxon>Labedella</taxon>
    </lineage>
</organism>
<keyword evidence="6" id="KW-1185">Reference proteome</keyword>
<dbReference type="InterPro" id="IPR013538">
    <property type="entry name" value="ASHA1/2-like_C"/>
</dbReference>
<feature type="domain" description="Activator of Hsp90 ATPase homologue 1/2-like C-terminal" evidence="2">
    <location>
        <begin position="11"/>
        <end position="134"/>
    </location>
</feature>
<evidence type="ECO:0000313" key="4">
    <source>
        <dbReference type="EMBL" id="RUQ85794.1"/>
    </source>
</evidence>
<dbReference type="Gene3D" id="3.30.530.20">
    <property type="match status" value="1"/>
</dbReference>
<dbReference type="RefSeq" id="WP_106564651.1">
    <property type="nucleotide sequence ID" value="NZ_PYAU01000001.1"/>
</dbReference>
<dbReference type="EMBL" id="RZGY01000001">
    <property type="protein sequence ID" value="RUQ85794.1"/>
    <property type="molecule type" value="Genomic_DNA"/>
</dbReference>
<dbReference type="Proteomes" id="UP000268291">
    <property type="component" value="Unassembled WGS sequence"/>
</dbReference>
<evidence type="ECO:0000313" key="3">
    <source>
        <dbReference type="EMBL" id="PSL39831.1"/>
    </source>
</evidence>
<dbReference type="AlphaFoldDB" id="A0A2P8H0U3"/>
<gene>
    <name evidence="3" type="ORF">CLV49_3482</name>
    <name evidence="4" type="ORF">ELQ93_01845</name>
</gene>
<reference evidence="3 5" key="1">
    <citation type="submission" date="2018-03" db="EMBL/GenBank/DDBJ databases">
        <title>Genomic Encyclopedia of Archaeal and Bacterial Type Strains, Phase II (KMG-II): from individual species to whole genera.</title>
        <authorList>
            <person name="Goeker M."/>
        </authorList>
    </citation>
    <scope>NUCLEOTIDE SEQUENCE [LARGE SCALE GENOMIC DNA]</scope>
    <source>
        <strain evidence="3 5">DSM 21548</strain>
    </source>
</reference>
<proteinExistence type="inferred from homology"/>
<dbReference type="OrthoDB" id="8755073at2"/>
<evidence type="ECO:0000313" key="5">
    <source>
        <dbReference type="Proteomes" id="UP000241203"/>
    </source>
</evidence>
<comment type="caution">
    <text evidence="3">The sequence shown here is derived from an EMBL/GenBank/DDBJ whole genome shotgun (WGS) entry which is preliminary data.</text>
</comment>
<evidence type="ECO:0000313" key="6">
    <source>
        <dbReference type="Proteomes" id="UP000268291"/>
    </source>
</evidence>
<dbReference type="Pfam" id="PF08327">
    <property type="entry name" value="AHSA1"/>
    <property type="match status" value="1"/>
</dbReference>
<dbReference type="Proteomes" id="UP000241203">
    <property type="component" value="Unassembled WGS sequence"/>
</dbReference>
<reference evidence="4 6" key="2">
    <citation type="submission" date="2018-12" db="EMBL/GenBank/DDBJ databases">
        <authorList>
            <person name="hu s."/>
            <person name="Xu Y."/>
            <person name="Xu B."/>
            <person name="Li F."/>
        </authorList>
    </citation>
    <scope>NUCLEOTIDE SEQUENCE [LARGE SCALE GENOMIC DNA]</scope>
    <source>
        <strain evidence="4 6">KSW2-17</strain>
    </source>
</reference>
<dbReference type="InterPro" id="IPR023393">
    <property type="entry name" value="START-like_dom_sf"/>
</dbReference>
<sequence>MTDIVLTRRIDAPIDEVWRAWTDESVFASWFWPSRLDPVYELDARPGGRWRVASPVASMAVGGEFTAVDAPERLAFTWTWEGEAAHTVVEVRLSVARGRSTLLDLTHTGIDGEATAADLRQGWNDCLDRLPSAVGG</sequence>